<keyword evidence="2" id="KW-1185">Reference proteome</keyword>
<proteinExistence type="predicted"/>
<dbReference type="RefSeq" id="WP_037046967.1">
    <property type="nucleotide sequence ID" value="NZ_BAAAUZ010000007.1"/>
</dbReference>
<organism evidence="1 2">
    <name type="scientific">Pseudonocardia halophobica</name>
    <dbReference type="NCBI Taxonomy" id="29401"/>
    <lineage>
        <taxon>Bacteria</taxon>
        <taxon>Bacillati</taxon>
        <taxon>Actinomycetota</taxon>
        <taxon>Actinomycetes</taxon>
        <taxon>Pseudonocardiales</taxon>
        <taxon>Pseudonocardiaceae</taxon>
        <taxon>Pseudonocardia</taxon>
    </lineage>
</organism>
<dbReference type="AlphaFoldDB" id="A0A9W6L7Q9"/>
<reference evidence="1" key="1">
    <citation type="journal article" date="2014" name="Int. J. Syst. Evol. Microbiol.">
        <title>Complete genome sequence of Corynebacterium casei LMG S-19264T (=DSM 44701T), isolated from a smear-ripened cheese.</title>
        <authorList>
            <consortium name="US DOE Joint Genome Institute (JGI-PGF)"/>
            <person name="Walter F."/>
            <person name="Albersmeier A."/>
            <person name="Kalinowski J."/>
            <person name="Ruckert C."/>
        </authorList>
    </citation>
    <scope>NUCLEOTIDE SEQUENCE</scope>
    <source>
        <strain evidence="1">VKM Ac-1069</strain>
    </source>
</reference>
<comment type="caution">
    <text evidence="1">The sequence shown here is derived from an EMBL/GenBank/DDBJ whole genome shotgun (WGS) entry which is preliminary data.</text>
</comment>
<dbReference type="EMBL" id="BSFQ01000022">
    <property type="protein sequence ID" value="GLL13476.1"/>
    <property type="molecule type" value="Genomic_DNA"/>
</dbReference>
<accession>A0A9W6L7Q9</accession>
<sequence>MAYAAGQKLRASQLSTYVCTSTTRPTGHSGQWILETDTQMVAIYDGSAWRYVAATGSVGSDAEYQASATQSIPNNGDTIVAFGQANQTTPLVVRGTTGPGHFFRLQRPGRWFVSTTVRFASNSTGERYARLNVATAGKASQGALLAGTSPITHNLSAVFRINPGDENTTAADVDVRVFQNSGSAKDLEANNGAGWGRINLSWIGP</sequence>
<name>A0A9W6L7Q9_9PSEU</name>
<reference evidence="1" key="2">
    <citation type="submission" date="2023-01" db="EMBL/GenBank/DDBJ databases">
        <authorList>
            <person name="Sun Q."/>
            <person name="Evtushenko L."/>
        </authorList>
    </citation>
    <scope>NUCLEOTIDE SEQUENCE</scope>
    <source>
        <strain evidence="1">VKM Ac-1069</strain>
    </source>
</reference>
<evidence type="ECO:0000313" key="1">
    <source>
        <dbReference type="EMBL" id="GLL13476.1"/>
    </source>
</evidence>
<gene>
    <name evidence="1" type="ORF">GCM10017577_46200</name>
</gene>
<dbReference type="Proteomes" id="UP001143463">
    <property type="component" value="Unassembled WGS sequence"/>
</dbReference>
<protein>
    <submittedName>
        <fullName evidence="1">Uncharacterized protein</fullName>
    </submittedName>
</protein>
<evidence type="ECO:0000313" key="2">
    <source>
        <dbReference type="Proteomes" id="UP001143463"/>
    </source>
</evidence>